<accession>A0A7M4D2F3</accession>
<dbReference type="AlphaFoldDB" id="A0A7M4D2F3"/>
<dbReference type="Proteomes" id="UP000462449">
    <property type="component" value="Unassembled WGS sequence"/>
</dbReference>
<keyword evidence="4" id="KW-1185">Reference proteome</keyword>
<dbReference type="OrthoDB" id="1496115at2"/>
<dbReference type="EMBL" id="QTZN02000005">
    <property type="protein sequence ID" value="MVB06037.1"/>
    <property type="molecule type" value="Genomic_DNA"/>
</dbReference>
<dbReference type="Proteomes" id="UP000285951">
    <property type="component" value="Unassembled WGS sequence"/>
</dbReference>
<evidence type="ECO:0000313" key="5">
    <source>
        <dbReference type="Proteomes" id="UP000462449"/>
    </source>
</evidence>
<gene>
    <name evidence="3" type="ORF">DWB62_003290</name>
    <name evidence="2" type="ORF">GNY23_03290</name>
</gene>
<dbReference type="RefSeq" id="WP_156194734.1">
    <property type="nucleotide sequence ID" value="NZ_QTZN02000005.1"/>
</dbReference>
<feature type="chain" id="PRO_5029612987" description="Lipoprotein" evidence="1">
    <location>
        <begin position="21"/>
        <end position="122"/>
    </location>
</feature>
<evidence type="ECO:0000313" key="4">
    <source>
        <dbReference type="Proteomes" id="UP000285951"/>
    </source>
</evidence>
<dbReference type="PROSITE" id="PS51257">
    <property type="entry name" value="PROKAR_LIPOPROTEIN"/>
    <property type="match status" value="1"/>
</dbReference>
<keyword evidence="1" id="KW-0732">Signal</keyword>
<evidence type="ECO:0008006" key="6">
    <source>
        <dbReference type="Google" id="ProtNLM"/>
    </source>
</evidence>
<protein>
    <recommendedName>
        <fullName evidence="6">Lipoprotein</fullName>
    </recommendedName>
</protein>
<reference evidence="3 4" key="1">
    <citation type="submission" date="2019-11" db="EMBL/GenBank/DDBJ databases">
        <title>Draft genome sequence of Labilibaculum sp. strain SYP isolated from Black Sea.</title>
        <authorList>
            <person name="Yadav S."/>
            <person name="Villanueva L."/>
        </authorList>
    </citation>
    <scope>NUCLEOTIDE SEQUENCE [LARGE SCALE GENOMIC DNA]</scope>
    <source>
        <strain evidence="3 4">44</strain>
    </source>
</reference>
<sequence>MKIKVILIFLSILVCGSFYSCSNEDDDGGYAKRRDQENTIKYKVSINTSDVPVSIRGINGLSLIIKDSWEGEYVTKKSLVQFEARCKDENVLITCEIYVNGKLRLKREGNAYVMLEIDDIKR</sequence>
<evidence type="ECO:0000313" key="2">
    <source>
        <dbReference type="EMBL" id="MUP36832.1"/>
    </source>
</evidence>
<feature type="signal peptide" evidence="1">
    <location>
        <begin position="1"/>
        <end position="20"/>
    </location>
</feature>
<name>A0A7M4D2F3_9BACT</name>
<evidence type="ECO:0000313" key="3">
    <source>
        <dbReference type="EMBL" id="MVB06037.1"/>
    </source>
</evidence>
<proteinExistence type="predicted"/>
<comment type="caution">
    <text evidence="2">The sequence shown here is derived from an EMBL/GenBank/DDBJ whole genome shotgun (WGS) entry which is preliminary data.</text>
</comment>
<organism evidence="2 5">
    <name type="scientific">Labilibaculum euxinus</name>
    <dbReference type="NCBI Taxonomy" id="2686357"/>
    <lineage>
        <taxon>Bacteria</taxon>
        <taxon>Pseudomonadati</taxon>
        <taxon>Bacteroidota</taxon>
        <taxon>Bacteroidia</taxon>
        <taxon>Marinilabiliales</taxon>
        <taxon>Marinifilaceae</taxon>
        <taxon>Labilibaculum</taxon>
    </lineage>
</organism>
<reference evidence="2 5" key="2">
    <citation type="submission" date="2019-12" db="EMBL/GenBank/DDBJ databases">
        <title>Draft genome sequence of Labilibaculum sp. strain 44 isolated from deep waters of Black Sea.</title>
        <authorList>
            <person name="Yadav S."/>
            <person name="Villanueva L."/>
        </authorList>
    </citation>
    <scope>NUCLEOTIDE SEQUENCE [LARGE SCALE GENOMIC DNA]</scope>
    <source>
        <strain evidence="2 5">44</strain>
    </source>
</reference>
<dbReference type="EMBL" id="WOTW01000005">
    <property type="protein sequence ID" value="MUP36832.1"/>
    <property type="molecule type" value="Genomic_DNA"/>
</dbReference>
<evidence type="ECO:0000256" key="1">
    <source>
        <dbReference type="SAM" id="SignalP"/>
    </source>
</evidence>